<dbReference type="KEGG" id="nth:Nther_2201"/>
<dbReference type="InterPro" id="IPR000914">
    <property type="entry name" value="SBP_5_dom"/>
</dbReference>
<dbReference type="PANTHER" id="PTHR30290">
    <property type="entry name" value="PERIPLASMIC BINDING COMPONENT OF ABC TRANSPORTER"/>
    <property type="match status" value="1"/>
</dbReference>
<dbReference type="Gene3D" id="3.10.105.10">
    <property type="entry name" value="Dipeptide-binding Protein, Domain 3"/>
    <property type="match status" value="2"/>
</dbReference>
<dbReference type="HOGENOM" id="CLU_035683_0_0_9"/>
<evidence type="ECO:0000313" key="2">
    <source>
        <dbReference type="EMBL" id="ACB85767.1"/>
    </source>
</evidence>
<dbReference type="OrthoDB" id="9772924at2"/>
<dbReference type="Pfam" id="PF00496">
    <property type="entry name" value="SBP_bac_5"/>
    <property type="match status" value="2"/>
</dbReference>
<keyword evidence="3" id="KW-1185">Reference proteome</keyword>
<evidence type="ECO:0000313" key="3">
    <source>
        <dbReference type="Proteomes" id="UP000001683"/>
    </source>
</evidence>
<accession>B2A7Z5</accession>
<evidence type="ECO:0000259" key="1">
    <source>
        <dbReference type="Pfam" id="PF00496"/>
    </source>
</evidence>
<dbReference type="GO" id="GO:0015833">
    <property type="term" value="P:peptide transport"/>
    <property type="evidence" value="ECO:0007669"/>
    <property type="project" value="TreeGrafter"/>
</dbReference>
<organism evidence="2 3">
    <name type="scientific">Natranaerobius thermophilus (strain ATCC BAA-1301 / DSM 18059 / JW/NM-WN-LF)</name>
    <dbReference type="NCBI Taxonomy" id="457570"/>
    <lineage>
        <taxon>Bacteria</taxon>
        <taxon>Bacillati</taxon>
        <taxon>Bacillota</taxon>
        <taxon>Clostridia</taxon>
        <taxon>Natranaerobiales</taxon>
        <taxon>Natranaerobiaceae</taxon>
        <taxon>Natranaerobius</taxon>
    </lineage>
</organism>
<reference evidence="2 3" key="2">
    <citation type="journal article" date="2011" name="J. Bacteriol.">
        <title>Complete genome sequence of the anaerobic, halophilic alkalithermophile Natranaerobius thermophilus JW/NM-WN-LF.</title>
        <authorList>
            <person name="Zhao B."/>
            <person name="Mesbah N.M."/>
            <person name="Dalin E."/>
            <person name="Goodwin L."/>
            <person name="Nolan M."/>
            <person name="Pitluck S."/>
            <person name="Chertkov O."/>
            <person name="Brettin T.S."/>
            <person name="Han J."/>
            <person name="Larimer F.W."/>
            <person name="Land M.L."/>
            <person name="Hauser L."/>
            <person name="Kyrpides N."/>
            <person name="Wiegel J."/>
        </authorList>
    </citation>
    <scope>NUCLEOTIDE SEQUENCE [LARGE SCALE GENOMIC DNA]</scope>
    <source>
        <strain evidence="3">ATCC BAA-1301 / DSM 18059 / JW/NM-WN-LF</strain>
    </source>
</reference>
<dbReference type="STRING" id="457570.Nther_2201"/>
<protein>
    <submittedName>
        <fullName evidence="2">Extracellular solute-binding protein family 5</fullName>
    </submittedName>
</protein>
<proteinExistence type="predicted"/>
<dbReference type="eggNOG" id="COG0747">
    <property type="taxonomic scope" value="Bacteria"/>
</dbReference>
<dbReference type="GO" id="GO:1904680">
    <property type="term" value="F:peptide transmembrane transporter activity"/>
    <property type="evidence" value="ECO:0007669"/>
    <property type="project" value="TreeGrafter"/>
</dbReference>
<dbReference type="EMBL" id="CP001034">
    <property type="protein sequence ID" value="ACB85767.1"/>
    <property type="molecule type" value="Genomic_DNA"/>
</dbReference>
<dbReference type="Gene3D" id="3.40.190.10">
    <property type="entry name" value="Periplasmic binding protein-like II"/>
    <property type="match status" value="1"/>
</dbReference>
<dbReference type="SUPFAM" id="SSF53850">
    <property type="entry name" value="Periplasmic binding protein-like II"/>
    <property type="match status" value="2"/>
</dbReference>
<feature type="domain" description="Solute-binding protein family 5" evidence="1">
    <location>
        <begin position="45"/>
        <end position="131"/>
    </location>
</feature>
<feature type="domain" description="Solute-binding protein family 5" evidence="1">
    <location>
        <begin position="266"/>
        <end position="560"/>
    </location>
</feature>
<dbReference type="RefSeq" id="WP_012448619.1">
    <property type="nucleotide sequence ID" value="NC_010718.1"/>
</dbReference>
<dbReference type="AlphaFoldDB" id="B2A7Z5"/>
<dbReference type="InParanoid" id="B2A7Z5"/>
<reference evidence="2 3" key="1">
    <citation type="submission" date="2008-04" db="EMBL/GenBank/DDBJ databases">
        <title>Complete sequence of chromosome of Natranaerobius thermophilus JW/NM-WN-LF.</title>
        <authorList>
            <consortium name="US DOE Joint Genome Institute"/>
            <person name="Copeland A."/>
            <person name="Lucas S."/>
            <person name="Lapidus A."/>
            <person name="Glavina del Rio T."/>
            <person name="Dalin E."/>
            <person name="Tice H."/>
            <person name="Bruce D."/>
            <person name="Goodwin L."/>
            <person name="Pitluck S."/>
            <person name="Chertkov O."/>
            <person name="Brettin T."/>
            <person name="Detter J.C."/>
            <person name="Han C."/>
            <person name="Kuske C.R."/>
            <person name="Schmutz J."/>
            <person name="Larimer F."/>
            <person name="Land M."/>
            <person name="Hauser L."/>
            <person name="Kyrpides N."/>
            <person name="Lykidis A."/>
            <person name="Mesbah N.M."/>
            <person name="Wiegel J."/>
        </authorList>
    </citation>
    <scope>NUCLEOTIDE SEQUENCE [LARGE SCALE GENOMIC DNA]</scope>
    <source>
        <strain evidence="3">ATCC BAA-1301 / DSM 18059 / JW/NM-WN-LF</strain>
    </source>
</reference>
<dbReference type="InterPro" id="IPR039424">
    <property type="entry name" value="SBP_5"/>
</dbReference>
<name>B2A7Z5_NATTJ</name>
<dbReference type="CDD" id="cd00995">
    <property type="entry name" value="PBP2_NikA_DppA_OppA_like"/>
    <property type="match status" value="1"/>
</dbReference>
<gene>
    <name evidence="2" type="ordered locus">Nther_2201</name>
</gene>
<dbReference type="Proteomes" id="UP000001683">
    <property type="component" value="Chromosome"/>
</dbReference>
<sequence length="567" mass="64902">MENAGQFFKKFSVLMAVLIVTTALVIGCGDGGDPDASDDLDPDRKVPEVRFVSSTADDNQIRNEAVQLVADWWEEIGLEVDIQTREFNSLVNRVLAAPEDKDFEAYILGWSGRVSRSDPDMFLYSLYHSNQAVDGGNNSSVFKNEKYDELVSKQRAEMDLEKRQELVFEAQEVLAEEVPDITLYYRDEIQGYNNERWEDLPSMAGEGIFNEQFPYEATPKTDDAEFVIANSANLDTFNPFAAETVYEWKFLRLVYDKLVRLDENFEPQPWAAEEINVVEGEDGEVIDVTLRDDLQFHDGEPLGPEDVVFTFDYMFEEGIPYFQAFLDPIETVDLMDDDETIRFTLEEAYAPFITNTLGQIPILPEHIWADVMEEENLDHPSQFDNAEAIGSGPFKFDNWERGEYIRIVKNDDYFKADDIDVEAIRYDKYSHSEGVFGALENQQADVNENTFDPEYVQQAEDLDHLTVVREPDIGFDFIGLNNYKEPFNDKAVRQAAAHAIDLDELVDVLLYGYGDPAGAGQTISTGNEMWKNDDVKEYPFDIDKAREILKDAGYEWDSDGRLYFPEE</sequence>